<evidence type="ECO:0000313" key="2">
    <source>
        <dbReference type="Proteomes" id="UP000325614"/>
    </source>
</evidence>
<dbReference type="EMBL" id="CP045423">
    <property type="protein sequence ID" value="QFU17013.1"/>
    <property type="molecule type" value="Genomic_DNA"/>
</dbReference>
<accession>A0A5P9JX54</accession>
<dbReference type="Proteomes" id="UP000325614">
    <property type="component" value="Chromosome"/>
</dbReference>
<dbReference type="KEGG" id="mico:GDR74_12720"/>
<name>A0A5P9JX54_9HYPH</name>
<gene>
    <name evidence="1" type="ORF">GDR74_12720</name>
</gene>
<dbReference type="PROSITE" id="PS50817">
    <property type="entry name" value="INTEIN_N_TER"/>
    <property type="match status" value="1"/>
</dbReference>
<evidence type="ECO:0000313" key="1">
    <source>
        <dbReference type="EMBL" id="QFU17013.1"/>
    </source>
</evidence>
<keyword evidence="2" id="KW-1185">Reference proteome</keyword>
<dbReference type="RefSeq" id="WP_152586649.1">
    <property type="nucleotide sequence ID" value="NZ_CP045423.1"/>
</dbReference>
<proteinExistence type="predicted"/>
<dbReference type="InterPro" id="IPR036844">
    <property type="entry name" value="Hint_dom_sf"/>
</dbReference>
<dbReference type="Gene3D" id="2.170.16.10">
    <property type="entry name" value="Hedgehog/Intein (Hint) domain"/>
    <property type="match status" value="1"/>
</dbReference>
<dbReference type="GO" id="GO:0016539">
    <property type="term" value="P:intein-mediated protein splicing"/>
    <property type="evidence" value="ECO:0007669"/>
    <property type="project" value="InterPro"/>
</dbReference>
<dbReference type="AlphaFoldDB" id="A0A5P9JX54"/>
<reference evidence="1 2" key="1">
    <citation type="submission" date="2019-10" db="EMBL/GenBank/DDBJ databases">
        <title>Isolation, Identification of Microvirga thermotolerans HR1, a novel thermophilic bacterium and Comparative Genomics of the genus Microvirga.</title>
        <authorList>
            <person name="Li J."/>
            <person name="Zhang W."/>
            <person name="Lin M."/>
            <person name="Wang J."/>
        </authorList>
    </citation>
    <scope>NUCLEOTIDE SEQUENCE [LARGE SCALE GENOMIC DNA]</scope>
    <source>
        <strain evidence="1 2">HR1</strain>
    </source>
</reference>
<protein>
    <recommendedName>
        <fullName evidence="3">Hint domain-containing protein</fullName>
    </recommendedName>
</protein>
<dbReference type="CDD" id="cd00081">
    <property type="entry name" value="Hint"/>
    <property type="match status" value="1"/>
</dbReference>
<evidence type="ECO:0008006" key="3">
    <source>
        <dbReference type="Google" id="ProtNLM"/>
    </source>
</evidence>
<dbReference type="SUPFAM" id="SSF51294">
    <property type="entry name" value="Hedgehog/intein (Hint) domain"/>
    <property type="match status" value="1"/>
</dbReference>
<sequence>MDKKEQNNWSVEYSNRPVAGLGAHGIISVRNADGDIIRSYEGLSYGEDGQFKTMGTLVSDNIKARITEGISINYDPSSPSEVLFSGPREEIMSMMDAADMAVNEINKVDIDYPPFGVVSTPRSIGRSNSNAVIETISVAMGVKPPLSNTLPIPGQGVLLLKEEKLLEIRAATWDKTGSTLETHCFLADTPILMADGSEKPIQDIRPGDMVMAFDPKANNGLGDRQPARVRRTFQNVTKTIIDLRGLRMTPGHVVLSDNGSG</sequence>
<dbReference type="InterPro" id="IPR006141">
    <property type="entry name" value="Intein_N"/>
</dbReference>
<organism evidence="1 2">
    <name type="scientific">Microvirga thermotolerans</name>
    <dbReference type="NCBI Taxonomy" id="2651334"/>
    <lineage>
        <taxon>Bacteria</taxon>
        <taxon>Pseudomonadati</taxon>
        <taxon>Pseudomonadota</taxon>
        <taxon>Alphaproteobacteria</taxon>
        <taxon>Hyphomicrobiales</taxon>
        <taxon>Methylobacteriaceae</taxon>
        <taxon>Microvirga</taxon>
    </lineage>
</organism>